<evidence type="ECO:0000313" key="2">
    <source>
        <dbReference type="Proteomes" id="UP001295462"/>
    </source>
</evidence>
<evidence type="ECO:0008006" key="3">
    <source>
        <dbReference type="Google" id="ProtNLM"/>
    </source>
</evidence>
<reference evidence="1" key="1">
    <citation type="submission" date="2022-01" db="EMBL/GenBank/DDBJ databases">
        <authorList>
            <person name="Lagorce A."/>
        </authorList>
    </citation>
    <scope>NUCLEOTIDE SEQUENCE</scope>
    <source>
        <strain evidence="1">Th15_F1_A12</strain>
    </source>
</reference>
<dbReference type="Proteomes" id="UP001295462">
    <property type="component" value="Unassembled WGS sequence"/>
</dbReference>
<accession>A0AAU9QTM3</accession>
<protein>
    <recommendedName>
        <fullName evidence="3">Polymer-forming cytoskeletal family protein</fullName>
    </recommendedName>
</protein>
<evidence type="ECO:0000313" key="1">
    <source>
        <dbReference type="EMBL" id="CAH1601757.1"/>
    </source>
</evidence>
<sequence length="135" mass="14119">MKIAISLVTLMPALCFGKVTIDNYIDGKQTSITINGHSYKGTNIDVSDSEIRIDGKKIQLGKSIQIQIEVHGNIETLSTTSGVVIISGNVESLNTTSGNVKTKSVFGGVTSVSGSVNAGTIHGGVKTYSGQIMCE</sequence>
<dbReference type="AlphaFoldDB" id="A0AAU9QTM3"/>
<comment type="caution">
    <text evidence="1">The sequence shown here is derived from an EMBL/GenBank/DDBJ whole genome shotgun (WGS) entry which is preliminary data.</text>
</comment>
<organism evidence="1 2">
    <name type="scientific">Vibrio jasicida</name>
    <dbReference type="NCBI Taxonomy" id="766224"/>
    <lineage>
        <taxon>Bacteria</taxon>
        <taxon>Pseudomonadati</taxon>
        <taxon>Pseudomonadota</taxon>
        <taxon>Gammaproteobacteria</taxon>
        <taxon>Vibrionales</taxon>
        <taxon>Vibrionaceae</taxon>
        <taxon>Vibrio</taxon>
    </lineage>
</organism>
<name>A0AAU9QTM3_9VIBR</name>
<gene>
    <name evidence="1" type="ORF">THF1A12_50202</name>
</gene>
<proteinExistence type="predicted"/>
<dbReference type="RefSeq" id="WP_409589840.1">
    <property type="nucleotide sequence ID" value="NZ_CAKMTZ010000104.1"/>
</dbReference>
<dbReference type="EMBL" id="CAKMUD010000105">
    <property type="protein sequence ID" value="CAH1601757.1"/>
    <property type="molecule type" value="Genomic_DNA"/>
</dbReference>